<accession>A0AAV4WPF0</accession>
<dbReference type="AlphaFoldDB" id="A0AAV4WPF0"/>
<evidence type="ECO:0000256" key="1">
    <source>
        <dbReference type="SAM" id="MobiDB-lite"/>
    </source>
</evidence>
<proteinExistence type="predicted"/>
<organism evidence="2 3">
    <name type="scientific">Caerostris darwini</name>
    <dbReference type="NCBI Taxonomy" id="1538125"/>
    <lineage>
        <taxon>Eukaryota</taxon>
        <taxon>Metazoa</taxon>
        <taxon>Ecdysozoa</taxon>
        <taxon>Arthropoda</taxon>
        <taxon>Chelicerata</taxon>
        <taxon>Arachnida</taxon>
        <taxon>Araneae</taxon>
        <taxon>Araneomorphae</taxon>
        <taxon>Entelegynae</taxon>
        <taxon>Araneoidea</taxon>
        <taxon>Araneidae</taxon>
        <taxon>Caerostris</taxon>
    </lineage>
</organism>
<keyword evidence="3" id="KW-1185">Reference proteome</keyword>
<gene>
    <name evidence="2" type="ORF">CDAR_230091</name>
</gene>
<evidence type="ECO:0000313" key="3">
    <source>
        <dbReference type="Proteomes" id="UP001054837"/>
    </source>
</evidence>
<evidence type="ECO:0000313" key="2">
    <source>
        <dbReference type="EMBL" id="GIY84712.1"/>
    </source>
</evidence>
<sequence>MSEVGVQQHRAQALQPAARLQGGREHGHLHAHHPGGLRNPLLPGQQQHRTPAVLMLLHSHCASVQNGQRESKRIQFI</sequence>
<dbReference type="EMBL" id="BPLQ01014958">
    <property type="protein sequence ID" value="GIY84712.1"/>
    <property type="molecule type" value="Genomic_DNA"/>
</dbReference>
<protein>
    <submittedName>
        <fullName evidence="2">Uncharacterized protein</fullName>
    </submittedName>
</protein>
<feature type="compositionally biased region" description="Low complexity" evidence="1">
    <location>
        <begin position="7"/>
        <end position="21"/>
    </location>
</feature>
<feature type="region of interest" description="Disordered" evidence="1">
    <location>
        <begin position="1"/>
        <end position="46"/>
    </location>
</feature>
<name>A0AAV4WPF0_9ARAC</name>
<reference evidence="2 3" key="1">
    <citation type="submission" date="2021-06" db="EMBL/GenBank/DDBJ databases">
        <title>Caerostris darwini draft genome.</title>
        <authorList>
            <person name="Kono N."/>
            <person name="Arakawa K."/>
        </authorList>
    </citation>
    <scope>NUCLEOTIDE SEQUENCE [LARGE SCALE GENOMIC DNA]</scope>
</reference>
<dbReference type="Proteomes" id="UP001054837">
    <property type="component" value="Unassembled WGS sequence"/>
</dbReference>
<comment type="caution">
    <text evidence="2">The sequence shown here is derived from an EMBL/GenBank/DDBJ whole genome shotgun (WGS) entry which is preliminary data.</text>
</comment>